<keyword evidence="3" id="KW-1185">Reference proteome</keyword>
<dbReference type="EMBL" id="CP036349">
    <property type="protein sequence ID" value="QDV72920.1"/>
    <property type="molecule type" value="Genomic_DNA"/>
</dbReference>
<protein>
    <submittedName>
        <fullName evidence="2">Uncharacterized protein</fullName>
    </submittedName>
</protein>
<dbReference type="Proteomes" id="UP000316426">
    <property type="component" value="Chromosome"/>
</dbReference>
<feature type="compositionally biased region" description="Basic and acidic residues" evidence="1">
    <location>
        <begin position="379"/>
        <end position="390"/>
    </location>
</feature>
<dbReference type="AlphaFoldDB" id="A0A518K544"/>
<feature type="compositionally biased region" description="Low complexity" evidence="1">
    <location>
        <begin position="84"/>
        <end position="98"/>
    </location>
</feature>
<dbReference type="PROSITE" id="PS51257">
    <property type="entry name" value="PROKAR_LIPOPROTEIN"/>
    <property type="match status" value="1"/>
</dbReference>
<evidence type="ECO:0000256" key="1">
    <source>
        <dbReference type="SAM" id="MobiDB-lite"/>
    </source>
</evidence>
<feature type="region of interest" description="Disordered" evidence="1">
    <location>
        <begin position="84"/>
        <end position="201"/>
    </location>
</feature>
<name>A0A518K544_9BACT</name>
<feature type="region of interest" description="Disordered" evidence="1">
    <location>
        <begin position="356"/>
        <end position="391"/>
    </location>
</feature>
<evidence type="ECO:0000313" key="3">
    <source>
        <dbReference type="Proteomes" id="UP000316426"/>
    </source>
</evidence>
<reference evidence="2 3" key="1">
    <citation type="submission" date="2019-02" db="EMBL/GenBank/DDBJ databases">
        <title>Deep-cultivation of Planctomycetes and their phenomic and genomic characterization uncovers novel biology.</title>
        <authorList>
            <person name="Wiegand S."/>
            <person name="Jogler M."/>
            <person name="Boedeker C."/>
            <person name="Pinto D."/>
            <person name="Vollmers J."/>
            <person name="Rivas-Marin E."/>
            <person name="Kohn T."/>
            <person name="Peeters S.H."/>
            <person name="Heuer A."/>
            <person name="Rast P."/>
            <person name="Oberbeckmann S."/>
            <person name="Bunk B."/>
            <person name="Jeske O."/>
            <person name="Meyerdierks A."/>
            <person name="Storesund J.E."/>
            <person name="Kallscheuer N."/>
            <person name="Luecker S."/>
            <person name="Lage O.M."/>
            <person name="Pohl T."/>
            <person name="Merkel B.J."/>
            <person name="Hornburger P."/>
            <person name="Mueller R.-W."/>
            <person name="Bruemmer F."/>
            <person name="Labrenz M."/>
            <person name="Spormann A.M."/>
            <person name="Op den Camp H."/>
            <person name="Overmann J."/>
            <person name="Amann R."/>
            <person name="Jetten M.S.M."/>
            <person name="Mascher T."/>
            <person name="Medema M.H."/>
            <person name="Devos D.P."/>
            <person name="Kaster A.-K."/>
            <person name="Ovreas L."/>
            <person name="Rohde M."/>
            <person name="Galperin M.Y."/>
            <person name="Jogler C."/>
        </authorList>
    </citation>
    <scope>NUCLEOTIDE SEQUENCE [LARGE SCALE GENOMIC DNA]</scope>
    <source>
        <strain evidence="2 3">Spa11</strain>
    </source>
</reference>
<evidence type="ECO:0000313" key="2">
    <source>
        <dbReference type="EMBL" id="QDV72920.1"/>
    </source>
</evidence>
<sequence>METLRAISARTAASRLIVCLLPAACCLLLSGCQNGRRMQADLYQRELRLQEDEIYRLEDYIEEYQGIIAGYRCEIDDLKRELAAAPSKRATSSTTTRSDSVQLSPREDDETSLLTTPEPTDFDSPDAEPLPPGDEAPVFQPGGASDAAPPGESLDEAPPFEGASRSRDRVSQVAETPREPALLQPISATLPTKRLNSEVPPNPYPNAVARKAPAVEPEPEVVGDPTIQVAAEATGDASPTISVVVESQEADALRRFDGAVSVMLTDPADAGLSKRVARWDFTPAEVREAIGSDTSNLRLTIALPAATPTDRPLRLWVRMVDRSGQRKLQATSVRFLAEPLRLIENESLADAGSMHRLPATEDGRSGDAVVRSENNGWRTPDRNAAERHMDAAVTPASYEAW</sequence>
<accession>A0A518K544</accession>
<dbReference type="RefSeq" id="WP_145109021.1">
    <property type="nucleotide sequence ID" value="NZ_CP036349.1"/>
</dbReference>
<dbReference type="KEGG" id="bmei:Spa11_11040"/>
<gene>
    <name evidence="2" type="ORF">Spa11_11040</name>
</gene>
<proteinExistence type="predicted"/>
<organism evidence="2 3">
    <name type="scientific">Botrimarina mediterranea</name>
    <dbReference type="NCBI Taxonomy" id="2528022"/>
    <lineage>
        <taxon>Bacteria</taxon>
        <taxon>Pseudomonadati</taxon>
        <taxon>Planctomycetota</taxon>
        <taxon>Planctomycetia</taxon>
        <taxon>Pirellulales</taxon>
        <taxon>Lacipirellulaceae</taxon>
        <taxon>Botrimarina</taxon>
    </lineage>
</organism>